<evidence type="ECO:0000256" key="4">
    <source>
        <dbReference type="ARBA" id="ARBA00023163"/>
    </source>
</evidence>
<dbReference type="PRINTS" id="PR00039">
    <property type="entry name" value="HTHLYSR"/>
</dbReference>
<keyword evidence="7" id="KW-1185">Reference proteome</keyword>
<keyword evidence="2" id="KW-0805">Transcription regulation</keyword>
<comment type="caution">
    <text evidence="6">The sequence shown here is derived from an EMBL/GenBank/DDBJ whole genome shotgun (WGS) entry which is preliminary data.</text>
</comment>
<feature type="domain" description="HTH lysR-type" evidence="5">
    <location>
        <begin position="5"/>
        <end position="62"/>
    </location>
</feature>
<dbReference type="PANTHER" id="PTHR30419">
    <property type="entry name" value="HTH-TYPE TRANSCRIPTIONAL REGULATOR YBHD"/>
    <property type="match status" value="1"/>
</dbReference>
<dbReference type="CDD" id="cd08440">
    <property type="entry name" value="PBP2_LTTR_like_4"/>
    <property type="match status" value="1"/>
</dbReference>
<dbReference type="Gene3D" id="3.40.190.290">
    <property type="match status" value="1"/>
</dbReference>
<dbReference type="Proteomes" id="UP001528673">
    <property type="component" value="Unassembled WGS sequence"/>
</dbReference>
<evidence type="ECO:0000256" key="1">
    <source>
        <dbReference type="ARBA" id="ARBA00009437"/>
    </source>
</evidence>
<dbReference type="PANTHER" id="PTHR30419:SF8">
    <property type="entry name" value="NITROGEN ASSIMILATION TRANSCRIPTIONAL ACTIVATOR-RELATED"/>
    <property type="match status" value="1"/>
</dbReference>
<keyword evidence="3" id="KW-0238">DNA-binding</keyword>
<dbReference type="Pfam" id="PF03466">
    <property type="entry name" value="LysR_substrate"/>
    <property type="match status" value="1"/>
</dbReference>
<proteinExistence type="inferred from homology"/>
<evidence type="ECO:0000256" key="2">
    <source>
        <dbReference type="ARBA" id="ARBA00023015"/>
    </source>
</evidence>
<evidence type="ECO:0000313" key="6">
    <source>
        <dbReference type="EMBL" id="MDD0837091.1"/>
    </source>
</evidence>
<accession>A0ABT5MSR8</accession>
<dbReference type="RefSeq" id="WP_273947945.1">
    <property type="nucleotide sequence ID" value="NZ_JAQSIP010000001.1"/>
</dbReference>
<dbReference type="InterPro" id="IPR005119">
    <property type="entry name" value="LysR_subst-bd"/>
</dbReference>
<evidence type="ECO:0000259" key="5">
    <source>
        <dbReference type="PROSITE" id="PS50931"/>
    </source>
</evidence>
<organism evidence="6 7">
    <name type="scientific">Curvibacter cyanobacteriorum</name>
    <dbReference type="NCBI Taxonomy" id="3026422"/>
    <lineage>
        <taxon>Bacteria</taxon>
        <taxon>Pseudomonadati</taxon>
        <taxon>Pseudomonadota</taxon>
        <taxon>Betaproteobacteria</taxon>
        <taxon>Burkholderiales</taxon>
        <taxon>Comamonadaceae</taxon>
        <taxon>Curvibacter</taxon>
    </lineage>
</organism>
<protein>
    <submittedName>
        <fullName evidence="6">LysR family transcriptional regulator</fullName>
    </submittedName>
</protein>
<evidence type="ECO:0000256" key="3">
    <source>
        <dbReference type="ARBA" id="ARBA00023125"/>
    </source>
</evidence>
<dbReference type="InterPro" id="IPR050950">
    <property type="entry name" value="HTH-type_LysR_regulators"/>
</dbReference>
<dbReference type="PROSITE" id="PS50931">
    <property type="entry name" value="HTH_LYSR"/>
    <property type="match status" value="1"/>
</dbReference>
<dbReference type="InterPro" id="IPR036388">
    <property type="entry name" value="WH-like_DNA-bd_sf"/>
</dbReference>
<keyword evidence="4" id="KW-0804">Transcription</keyword>
<evidence type="ECO:0000313" key="7">
    <source>
        <dbReference type="Proteomes" id="UP001528673"/>
    </source>
</evidence>
<dbReference type="InterPro" id="IPR036390">
    <property type="entry name" value="WH_DNA-bd_sf"/>
</dbReference>
<dbReference type="Gene3D" id="1.10.10.10">
    <property type="entry name" value="Winged helix-like DNA-binding domain superfamily/Winged helix DNA-binding domain"/>
    <property type="match status" value="1"/>
</dbReference>
<dbReference type="Pfam" id="PF00126">
    <property type="entry name" value="HTH_1"/>
    <property type="match status" value="1"/>
</dbReference>
<dbReference type="InterPro" id="IPR000847">
    <property type="entry name" value="LysR_HTH_N"/>
</dbReference>
<dbReference type="EMBL" id="JAQSIP010000001">
    <property type="protein sequence ID" value="MDD0837091.1"/>
    <property type="molecule type" value="Genomic_DNA"/>
</dbReference>
<reference evidence="6 7" key="1">
    <citation type="submission" date="2023-02" db="EMBL/GenBank/DDBJ databases">
        <title>Bacterial whole genomic sequence of Curvibacter sp. HBC61.</title>
        <authorList>
            <person name="Le V."/>
            <person name="Ko S.-R."/>
            <person name="Ahn C.-Y."/>
            <person name="Oh H.-M."/>
        </authorList>
    </citation>
    <scope>NUCLEOTIDE SEQUENCE [LARGE SCALE GENOMIC DNA]</scope>
    <source>
        <strain evidence="6 7">HBC61</strain>
    </source>
</reference>
<gene>
    <name evidence="6" type="ORF">PSQ40_00760</name>
</gene>
<comment type="similarity">
    <text evidence="1">Belongs to the LysR transcriptional regulatory family.</text>
</comment>
<dbReference type="SUPFAM" id="SSF46785">
    <property type="entry name" value="Winged helix' DNA-binding domain"/>
    <property type="match status" value="1"/>
</dbReference>
<dbReference type="SUPFAM" id="SSF53850">
    <property type="entry name" value="Periplasmic binding protein-like II"/>
    <property type="match status" value="1"/>
</dbReference>
<sequence length="299" mass="32540">MRINIELGELQAFLAVAERSSFKAAADSLFISQPALSRRIEKLEQELKCQLFQRTTRRVALTDEGRQLQAHAQIVMEELRLAYQGLEARALARTGKVTVACVPSVAHHVLPMVLAHYRRLYEGVRVKIIDESAQTVLDSVLHGHADFGVNFLGSQEADLDFQPIRAEDYVVVVPQDHALARRRSVSWRTLLKEPLIAVSSSSGNRLLIDSAIARTGMRPSIGYEVNHVTGALSLVSAGLGAAVLPALALQGPLESGLKGLPLTDPKVSRTLGLIVHKGARLHPEAQALADLLVQAIRAV</sequence>
<name>A0ABT5MSR8_9BURK</name>